<accession>A0A4S8KEQ9</accession>
<sequence length="513" mass="56401">MHPMHAYRLITHIYIGVNITLTLHPSLRCPSNTAPPPPAPCKKTRLCLPHSLRCRLLQLPRLLLRLPPRLPLHQLPRHLRHLLPTHQPAAVLGRSATPRPSAIITAFVRCSAYSGHAIMGTPWTKLSSNEFLPQWVRNPPVAAWESTSTCGAHSGTNSPVPRETLRQVAQRVVRPLQVEEGPASHPVAGAPHHPEKPPPARLQPPRQLLYLLRREGPPAPERDEQYRPRRLLVQPPQALLPLRATVAAAVYHRPDCVDDRPPHLWLRLLEGRVRRRLQVDEAVHEDAVHFPDTPGDVQHASVGVVGPVLHRVQEVLPSERDAAREHHRLRQVPVLARRGLVQRREVQQEGQHHEAGGEEKVVRHPELLCHGEGLAAEEVDDVSGEAGGPPQGAEDIADVGNGALHHDAEARHDVAVRRDVVEGEVGKDDVGEAGREGVEEGVLGVVGEVGEDDEGGGEAVAEDKELGELRQGDEVAHAGAGHDGYVRRSSAASRHAFDTTICSLRWLFYSNLS</sequence>
<reference evidence="2 3" key="1">
    <citation type="journal article" date="2019" name="Nat. Plants">
        <title>Genome sequencing of Musa balbisiana reveals subgenome evolution and function divergence in polyploid bananas.</title>
        <authorList>
            <person name="Yao X."/>
        </authorList>
    </citation>
    <scope>NUCLEOTIDE SEQUENCE [LARGE SCALE GENOMIC DNA]</scope>
    <source>
        <strain evidence="3">cv. DH-PKW</strain>
        <tissue evidence="2">Leaves</tissue>
    </source>
</reference>
<protein>
    <submittedName>
        <fullName evidence="2">Uncharacterized protein</fullName>
    </submittedName>
</protein>
<feature type="region of interest" description="Disordered" evidence="1">
    <location>
        <begin position="343"/>
        <end position="362"/>
    </location>
</feature>
<dbReference type="EMBL" id="PYDT01000001">
    <property type="protein sequence ID" value="THU73689.1"/>
    <property type="molecule type" value="Genomic_DNA"/>
</dbReference>
<gene>
    <name evidence="2" type="ORF">C4D60_Mb04t25540</name>
</gene>
<comment type="caution">
    <text evidence="2">The sequence shown here is derived from an EMBL/GenBank/DDBJ whole genome shotgun (WGS) entry which is preliminary data.</text>
</comment>
<evidence type="ECO:0000313" key="3">
    <source>
        <dbReference type="Proteomes" id="UP000317650"/>
    </source>
</evidence>
<feature type="region of interest" description="Disordered" evidence="1">
    <location>
        <begin position="179"/>
        <end position="203"/>
    </location>
</feature>
<evidence type="ECO:0000313" key="2">
    <source>
        <dbReference type="EMBL" id="THU73689.1"/>
    </source>
</evidence>
<evidence type="ECO:0000256" key="1">
    <source>
        <dbReference type="SAM" id="MobiDB-lite"/>
    </source>
</evidence>
<dbReference type="AlphaFoldDB" id="A0A4S8KEQ9"/>
<proteinExistence type="predicted"/>
<name>A0A4S8KEQ9_MUSBA</name>
<dbReference type="Proteomes" id="UP000317650">
    <property type="component" value="Chromosome 4"/>
</dbReference>
<organism evidence="2 3">
    <name type="scientific">Musa balbisiana</name>
    <name type="common">Banana</name>
    <dbReference type="NCBI Taxonomy" id="52838"/>
    <lineage>
        <taxon>Eukaryota</taxon>
        <taxon>Viridiplantae</taxon>
        <taxon>Streptophyta</taxon>
        <taxon>Embryophyta</taxon>
        <taxon>Tracheophyta</taxon>
        <taxon>Spermatophyta</taxon>
        <taxon>Magnoliopsida</taxon>
        <taxon>Liliopsida</taxon>
        <taxon>Zingiberales</taxon>
        <taxon>Musaceae</taxon>
        <taxon>Musa</taxon>
    </lineage>
</organism>
<keyword evidence="3" id="KW-1185">Reference proteome</keyword>